<accession>D3BQH1</accession>
<proteinExistence type="predicted"/>
<dbReference type="RefSeq" id="XP_020428523.1">
    <property type="nucleotide sequence ID" value="XM_020580938.1"/>
</dbReference>
<dbReference type="InterPro" id="IPR032675">
    <property type="entry name" value="LRR_dom_sf"/>
</dbReference>
<dbReference type="PANTHER" id="PTHR31378">
    <property type="entry name" value="EGF-LIKE DOMAIN-CONTAINING PROTEIN-RELATED-RELATED"/>
    <property type="match status" value="1"/>
</dbReference>
<dbReference type="InParanoid" id="D3BQH1"/>
<evidence type="ECO:0000313" key="4">
    <source>
        <dbReference type="Proteomes" id="UP000001396"/>
    </source>
</evidence>
<name>D3BQH1_HETP5</name>
<comment type="caution">
    <text evidence="3">The sequence shown here is derived from an EMBL/GenBank/DDBJ whole genome shotgun (WGS) entry which is preliminary data.</text>
</comment>
<keyword evidence="4" id="KW-1185">Reference proteome</keyword>
<reference evidence="3 4" key="1">
    <citation type="journal article" date="2011" name="Genome Res.">
        <title>Phylogeny-wide analysis of social amoeba genomes highlights ancient origins for complex intercellular communication.</title>
        <authorList>
            <person name="Heidel A.J."/>
            <person name="Lawal H.M."/>
            <person name="Felder M."/>
            <person name="Schilde C."/>
            <person name="Helps N.R."/>
            <person name="Tunggal B."/>
            <person name="Rivero F."/>
            <person name="John U."/>
            <person name="Schleicher M."/>
            <person name="Eichinger L."/>
            <person name="Platzer M."/>
            <person name="Noegel A.A."/>
            <person name="Schaap P."/>
            <person name="Gloeckner G."/>
        </authorList>
    </citation>
    <scope>NUCLEOTIDE SEQUENCE [LARGE SCALE GENOMIC DNA]</scope>
    <source>
        <strain evidence="4">ATCC 26659 / Pp 5 / PN500</strain>
    </source>
</reference>
<evidence type="ECO:0000256" key="1">
    <source>
        <dbReference type="SAM" id="Phobius"/>
    </source>
</evidence>
<evidence type="ECO:0000313" key="3">
    <source>
        <dbReference type="EMBL" id="EFA76391.1"/>
    </source>
</evidence>
<dbReference type="GeneID" id="31365627"/>
<keyword evidence="1" id="KW-1133">Transmembrane helix</keyword>
<dbReference type="SUPFAM" id="SSF52058">
    <property type="entry name" value="L domain-like"/>
    <property type="match status" value="1"/>
</dbReference>
<dbReference type="EMBL" id="ADBJ01000047">
    <property type="protein sequence ID" value="EFA76391.1"/>
    <property type="molecule type" value="Genomic_DNA"/>
</dbReference>
<evidence type="ECO:0000259" key="2">
    <source>
        <dbReference type="Pfam" id="PF22933"/>
    </source>
</evidence>
<gene>
    <name evidence="3" type="ORF">PPL_10156</name>
</gene>
<protein>
    <submittedName>
        <fullName evidence="3">EGF-like domain-containing protein</fullName>
    </submittedName>
</protein>
<dbReference type="OMA" id="SSWISIY"/>
<dbReference type="AlphaFoldDB" id="D3BQH1"/>
<keyword evidence="1" id="KW-0472">Membrane</keyword>
<keyword evidence="1" id="KW-0812">Transmembrane</keyword>
<feature type="domain" description="ComC supersandwich" evidence="2">
    <location>
        <begin position="460"/>
        <end position="683"/>
    </location>
</feature>
<organism evidence="3 4">
    <name type="scientific">Heterostelium pallidum (strain ATCC 26659 / Pp 5 / PN500)</name>
    <name type="common">Cellular slime mold</name>
    <name type="synonym">Polysphondylium pallidum</name>
    <dbReference type="NCBI Taxonomy" id="670386"/>
    <lineage>
        <taxon>Eukaryota</taxon>
        <taxon>Amoebozoa</taxon>
        <taxon>Evosea</taxon>
        <taxon>Eumycetozoa</taxon>
        <taxon>Dictyostelia</taxon>
        <taxon>Acytosteliales</taxon>
        <taxon>Acytosteliaceae</taxon>
        <taxon>Heterostelium</taxon>
    </lineage>
</organism>
<sequence>MIMYSFNITFNSPQYNALVSISNGASPENKWDQYSIQTCNLTGVVCKSDSQGDYVYSLILDQTYKGTFSGDIRGLSRLEILSLIGKNIGIGTVCPIVPDSVKKISFISTSFIGTISYSFTTKSLEDLVIVDTNFTSFSNVNFYNSLNLQTIFVTKNYQLTDYIPFLPVKILTKLRSINFQYNSLSSIYPTNLMDILYNNNGTPRCHLDITGNNDKSTPSQDVICQSYFFNFQSSVNNILCEYKYEITRPSNFTSSLSTFCINQRYQSNIDIMRLDTGEILKCYPKYDTITNQNIGTCCSTNFKQTLMGNTKFIVNPWGIIFNLTLDRPYVYNSSKINSVEGGNISISGYNLPQNASIVTIMVNNQNRKIVDYKYNEDGTGKLLAYIPPAQVTTPIGTIVINISDNNYAIAGIPSSFIIYNDIQLKCPGTPECSGNGKCVDGYCVCNGYTEADCSVEIVNNTSIDKGENSPDINFKLDFSDYNVSITMVEVQELTDAMEVVQNISLSTVWDTVYETNNSKVYSGHYYFTIFRALVESFNIATNYSFGTETLLMEPNTVKFTFIISDWPWMSQLNSLRVIYSTGFVQSNNSTSNNNCNSGSSPSSNSTSSLNNILNPGSLKSTTIRSPNSGVVMNARFAATAILDGRIINIENSIISANNSIATFGITIPYFQDQVTIDPDFSVILTNSIPGCVSTSDFNKRVIIIVTSVVFGVAFMVTVGIYIYHRHKQRMMKIRINNISDKIFNDYNNNHINK</sequence>
<dbReference type="InterPro" id="IPR054484">
    <property type="entry name" value="ComC_SSD"/>
</dbReference>
<dbReference type="Pfam" id="PF22933">
    <property type="entry name" value="ComC_SSD"/>
    <property type="match status" value="1"/>
</dbReference>
<dbReference type="Proteomes" id="UP000001396">
    <property type="component" value="Unassembled WGS sequence"/>
</dbReference>
<dbReference type="Gene3D" id="3.80.10.10">
    <property type="entry name" value="Ribonuclease Inhibitor"/>
    <property type="match status" value="1"/>
</dbReference>
<feature type="transmembrane region" description="Helical" evidence="1">
    <location>
        <begin position="701"/>
        <end position="723"/>
    </location>
</feature>